<dbReference type="PANTHER" id="PTHR24421">
    <property type="entry name" value="NITRATE/NITRITE SENSOR PROTEIN NARX-RELATED"/>
    <property type="match status" value="1"/>
</dbReference>
<dbReference type="AlphaFoldDB" id="A0A7H0HU67"/>
<dbReference type="InterPro" id="IPR036890">
    <property type="entry name" value="HATPase_C_sf"/>
</dbReference>
<feature type="domain" description="Signal transduction histidine kinase subgroup 3 dimerisation and phosphoacceptor" evidence="7">
    <location>
        <begin position="208"/>
        <end position="275"/>
    </location>
</feature>
<dbReference type="PANTHER" id="PTHR24421:SF63">
    <property type="entry name" value="SENSOR HISTIDINE KINASE DESK"/>
    <property type="match status" value="1"/>
</dbReference>
<dbReference type="InterPro" id="IPR011712">
    <property type="entry name" value="Sig_transdc_His_kin_sub3_dim/P"/>
</dbReference>
<dbReference type="Gene3D" id="3.30.565.10">
    <property type="entry name" value="Histidine kinase-like ATPase, C-terminal domain"/>
    <property type="match status" value="1"/>
</dbReference>
<feature type="transmembrane region" description="Helical" evidence="5">
    <location>
        <begin position="86"/>
        <end position="106"/>
    </location>
</feature>
<keyword evidence="5" id="KW-1133">Transmembrane helix</keyword>
<dbReference type="CDD" id="cd16917">
    <property type="entry name" value="HATPase_UhpB-NarQ-NarX-like"/>
    <property type="match status" value="1"/>
</dbReference>
<dbReference type="EMBL" id="CP060825">
    <property type="protein sequence ID" value="QNP64083.1"/>
    <property type="molecule type" value="Genomic_DNA"/>
</dbReference>
<gene>
    <name evidence="8" type="ORF">IAG43_14960</name>
</gene>
<proteinExistence type="predicted"/>
<accession>A0A7H0HU67</accession>
<dbReference type="Pfam" id="PF07730">
    <property type="entry name" value="HisKA_3"/>
    <property type="match status" value="1"/>
</dbReference>
<evidence type="ECO:0000256" key="4">
    <source>
        <dbReference type="SAM" id="MobiDB-lite"/>
    </source>
</evidence>
<dbReference type="InterPro" id="IPR003594">
    <property type="entry name" value="HATPase_dom"/>
</dbReference>
<evidence type="ECO:0000259" key="6">
    <source>
        <dbReference type="Pfam" id="PF02518"/>
    </source>
</evidence>
<name>A0A7H0HU67_9ACTN</name>
<keyword evidence="5" id="KW-0472">Membrane</keyword>
<dbReference type="GO" id="GO:0046983">
    <property type="term" value="F:protein dimerization activity"/>
    <property type="evidence" value="ECO:0007669"/>
    <property type="project" value="InterPro"/>
</dbReference>
<reference evidence="8 9" key="1">
    <citation type="submission" date="2020-08" db="EMBL/GenBank/DDBJ databases">
        <title>A novel species.</title>
        <authorList>
            <person name="Gao J."/>
        </authorList>
    </citation>
    <scope>NUCLEOTIDE SEQUENCE [LARGE SCALE GENOMIC DNA]</scope>
    <source>
        <strain evidence="8 9">CRPJ-33</strain>
    </source>
</reference>
<evidence type="ECO:0000313" key="8">
    <source>
        <dbReference type="EMBL" id="QNP64083.1"/>
    </source>
</evidence>
<evidence type="ECO:0000256" key="5">
    <source>
        <dbReference type="SAM" id="Phobius"/>
    </source>
</evidence>
<dbReference type="GO" id="GO:0016020">
    <property type="term" value="C:membrane"/>
    <property type="evidence" value="ECO:0007669"/>
    <property type="project" value="InterPro"/>
</dbReference>
<organism evidence="8 9">
    <name type="scientific">Streptomyces genisteinicus</name>
    <dbReference type="NCBI Taxonomy" id="2768068"/>
    <lineage>
        <taxon>Bacteria</taxon>
        <taxon>Bacillati</taxon>
        <taxon>Actinomycetota</taxon>
        <taxon>Actinomycetes</taxon>
        <taxon>Kitasatosporales</taxon>
        <taxon>Streptomycetaceae</taxon>
        <taxon>Streptomyces</taxon>
    </lineage>
</organism>
<keyword evidence="5" id="KW-0812">Transmembrane</keyword>
<dbReference type="RefSeq" id="WP_187741228.1">
    <property type="nucleotide sequence ID" value="NZ_CP060825.1"/>
</dbReference>
<protein>
    <submittedName>
        <fullName evidence="8">Sensor histidine kinase</fullName>
    </submittedName>
</protein>
<evidence type="ECO:0000259" key="7">
    <source>
        <dbReference type="Pfam" id="PF07730"/>
    </source>
</evidence>
<feature type="transmembrane region" description="Helical" evidence="5">
    <location>
        <begin position="112"/>
        <end position="131"/>
    </location>
</feature>
<dbReference type="KEGG" id="sgj:IAG43_14960"/>
<keyword evidence="3" id="KW-0902">Two-component regulatory system</keyword>
<feature type="domain" description="Histidine kinase/HSP90-like ATPase" evidence="6">
    <location>
        <begin position="310"/>
        <end position="398"/>
    </location>
</feature>
<dbReference type="InterPro" id="IPR050482">
    <property type="entry name" value="Sensor_HK_TwoCompSys"/>
</dbReference>
<dbReference type="Proteomes" id="UP000516230">
    <property type="component" value="Chromosome"/>
</dbReference>
<feature type="region of interest" description="Disordered" evidence="4">
    <location>
        <begin position="381"/>
        <end position="419"/>
    </location>
</feature>
<feature type="transmembrane region" description="Helical" evidence="5">
    <location>
        <begin position="21"/>
        <end position="41"/>
    </location>
</feature>
<dbReference type="Pfam" id="PF02518">
    <property type="entry name" value="HATPase_c"/>
    <property type="match status" value="1"/>
</dbReference>
<dbReference type="SUPFAM" id="SSF55874">
    <property type="entry name" value="ATPase domain of HSP90 chaperone/DNA topoisomerase II/histidine kinase"/>
    <property type="match status" value="1"/>
</dbReference>
<keyword evidence="2 8" id="KW-0418">Kinase</keyword>
<dbReference type="Gene3D" id="1.20.5.1930">
    <property type="match status" value="1"/>
</dbReference>
<sequence>MKRWKSRSRLAKVDLYTRGTVYSIQWGAVAVTVLLILTRPVRHEAPTALMTAAILAALVNGVLCHRFCRTAMTAYLTGDGVPLRTAAGPVTSTGVLTALLLALGATVDLTPLLPMMLGSALVPVLSGHSLLVRPRVNALHQVALIAVFTAAVAVTARDGAPVLATALTLAFVTVWIVASIRVSMWVLRVMWELDDARDVQARLAVAEERLRFGRDLHDVLGRNLAVIALKAELAAQLAGRGRPEAADQMTEVQRIAQESQREVREVVRGYREADLRAELEGARGVLAAAGIACTVGRPTADIAALSPRVQSALGWVVREATTNILRHGDARNCTITVETTARWVRLTVENDGAVPVRPHRGTPGSGLAGLRERLQAVGGTLEAGPAPEDRFRVIARVPPGDPRPLSRGGTADEDLKESA</sequence>
<feature type="transmembrane region" description="Helical" evidence="5">
    <location>
        <begin position="138"/>
        <end position="156"/>
    </location>
</feature>
<feature type="transmembrane region" description="Helical" evidence="5">
    <location>
        <begin position="47"/>
        <end position="65"/>
    </location>
</feature>
<evidence type="ECO:0000313" key="9">
    <source>
        <dbReference type="Proteomes" id="UP000516230"/>
    </source>
</evidence>
<evidence type="ECO:0000256" key="2">
    <source>
        <dbReference type="ARBA" id="ARBA00022777"/>
    </source>
</evidence>
<evidence type="ECO:0000256" key="3">
    <source>
        <dbReference type="ARBA" id="ARBA00023012"/>
    </source>
</evidence>
<evidence type="ECO:0000256" key="1">
    <source>
        <dbReference type="ARBA" id="ARBA00022679"/>
    </source>
</evidence>
<feature type="transmembrane region" description="Helical" evidence="5">
    <location>
        <begin position="162"/>
        <end position="187"/>
    </location>
</feature>
<dbReference type="GO" id="GO:0000155">
    <property type="term" value="F:phosphorelay sensor kinase activity"/>
    <property type="evidence" value="ECO:0007669"/>
    <property type="project" value="InterPro"/>
</dbReference>
<keyword evidence="1" id="KW-0808">Transferase</keyword>
<keyword evidence="9" id="KW-1185">Reference proteome</keyword>